<evidence type="ECO:0000256" key="1">
    <source>
        <dbReference type="SAM" id="SignalP"/>
    </source>
</evidence>
<gene>
    <name evidence="2" type="ORF">J2I46_30815</name>
</gene>
<keyword evidence="3" id="KW-1185">Reference proteome</keyword>
<keyword evidence="1" id="KW-0732">Signal</keyword>
<evidence type="ECO:0000313" key="2">
    <source>
        <dbReference type="EMBL" id="MBO0953006.1"/>
    </source>
</evidence>
<proteinExistence type="predicted"/>
<feature type="signal peptide" evidence="1">
    <location>
        <begin position="1"/>
        <end position="18"/>
    </location>
</feature>
<feature type="chain" id="PRO_5046306797" evidence="1">
    <location>
        <begin position="19"/>
        <end position="158"/>
    </location>
</feature>
<reference evidence="2 3" key="1">
    <citation type="submission" date="2021-03" db="EMBL/GenBank/DDBJ databases">
        <title>Fibrella sp. HMF5405 genome sequencing and assembly.</title>
        <authorList>
            <person name="Kang H."/>
            <person name="Kim H."/>
            <person name="Bae S."/>
            <person name="Joh K."/>
        </authorList>
    </citation>
    <scope>NUCLEOTIDE SEQUENCE [LARGE SCALE GENOMIC DNA]</scope>
    <source>
        <strain evidence="2 3">HMF5405</strain>
    </source>
</reference>
<organism evidence="2 3">
    <name type="scientific">Fibrella forsythiae</name>
    <dbReference type="NCBI Taxonomy" id="2817061"/>
    <lineage>
        <taxon>Bacteria</taxon>
        <taxon>Pseudomonadati</taxon>
        <taxon>Bacteroidota</taxon>
        <taxon>Cytophagia</taxon>
        <taxon>Cytophagales</taxon>
        <taxon>Spirosomataceae</taxon>
        <taxon>Fibrella</taxon>
    </lineage>
</organism>
<sequence>MIRVLTKRLLLMACFSLAASFYAAKAQSLLTQQQQLLDYSELKELLLKHGPTSERILAMKQFKPVTAKEGSESSIYAYKREDDRTQLLVRVRKSDGLVSEIAWYEQPSTLGNLTHDAVYDGFVPVGGNSRYYNRFQKLALWVNYQLAHEDGALPFPAC</sequence>
<accession>A0ABS3JSM9</accession>
<dbReference type="EMBL" id="JAFMYW010000017">
    <property type="protein sequence ID" value="MBO0953006.1"/>
    <property type="molecule type" value="Genomic_DNA"/>
</dbReference>
<dbReference type="RefSeq" id="WP_207332958.1">
    <property type="nucleotide sequence ID" value="NZ_JAFMYW010000017.1"/>
</dbReference>
<dbReference type="Proteomes" id="UP000664628">
    <property type="component" value="Unassembled WGS sequence"/>
</dbReference>
<name>A0ABS3JSM9_9BACT</name>
<evidence type="ECO:0000313" key="3">
    <source>
        <dbReference type="Proteomes" id="UP000664628"/>
    </source>
</evidence>
<comment type="caution">
    <text evidence="2">The sequence shown here is derived from an EMBL/GenBank/DDBJ whole genome shotgun (WGS) entry which is preliminary data.</text>
</comment>
<protein>
    <submittedName>
        <fullName evidence="2">Uncharacterized protein</fullName>
    </submittedName>
</protein>